<organism evidence="2 3">
    <name type="scientific">Loigolactobacillus jiayinensis</name>
    <dbReference type="NCBI Taxonomy" id="2486016"/>
    <lineage>
        <taxon>Bacteria</taxon>
        <taxon>Bacillati</taxon>
        <taxon>Bacillota</taxon>
        <taxon>Bacilli</taxon>
        <taxon>Lactobacillales</taxon>
        <taxon>Lactobacillaceae</taxon>
        <taxon>Loigolactobacillus</taxon>
    </lineage>
</organism>
<dbReference type="Pfam" id="PF06541">
    <property type="entry name" value="ABC_trans_CmpB"/>
    <property type="match status" value="1"/>
</dbReference>
<keyword evidence="1" id="KW-1133">Transmembrane helix</keyword>
<keyword evidence="1" id="KW-0472">Membrane</keyword>
<accession>A0ABW1RH96</accession>
<feature type="transmembrane region" description="Helical" evidence="1">
    <location>
        <begin position="42"/>
        <end position="67"/>
    </location>
</feature>
<evidence type="ECO:0000313" key="2">
    <source>
        <dbReference type="EMBL" id="MFC6170974.1"/>
    </source>
</evidence>
<dbReference type="InterPro" id="IPR010540">
    <property type="entry name" value="CmpB_TMEM229"/>
</dbReference>
<keyword evidence="1" id="KW-0812">Transmembrane</keyword>
<proteinExistence type="predicted"/>
<feature type="transmembrane region" description="Helical" evidence="1">
    <location>
        <begin position="144"/>
        <end position="166"/>
    </location>
</feature>
<evidence type="ECO:0000256" key="1">
    <source>
        <dbReference type="SAM" id="Phobius"/>
    </source>
</evidence>
<keyword evidence="3" id="KW-1185">Reference proteome</keyword>
<name>A0ABW1RH96_9LACO</name>
<dbReference type="EMBL" id="JBHSSL010000075">
    <property type="protein sequence ID" value="MFC6170974.1"/>
    <property type="molecule type" value="Genomic_DNA"/>
</dbReference>
<feature type="transmembrane region" description="Helical" evidence="1">
    <location>
        <begin position="74"/>
        <end position="96"/>
    </location>
</feature>
<gene>
    <name evidence="2" type="ORF">ACFQGP_10385</name>
</gene>
<feature type="transmembrane region" description="Helical" evidence="1">
    <location>
        <begin position="116"/>
        <end position="137"/>
    </location>
</feature>
<evidence type="ECO:0000313" key="3">
    <source>
        <dbReference type="Proteomes" id="UP001596289"/>
    </source>
</evidence>
<dbReference type="RefSeq" id="WP_125554403.1">
    <property type="nucleotide sequence ID" value="NZ_JBHSSL010000075.1"/>
</dbReference>
<dbReference type="Proteomes" id="UP001596289">
    <property type="component" value="Unassembled WGS sequence"/>
</dbReference>
<sequence length="262" mass="30241">MQEIFLSPVELRFSFLILYFAAYAFIGWIWESTYVSVRKRHFTNSGFMIGPIIPVYGFSVILVLLLLEPFKNNLVALFVLGALLITVIEYLTSWLMEKLFQARWWDYSQLPLNLNGRVALPISLFWGFGIVVIVKLVHPFVSRFILGLPATTAILSSVVFTDLLMFDLGFTVANVIGFRAATQRIGNTVETMKADIKNQADTHLDGWFEHFRANIKANDRLPRLNYVERRLLHAFPNLKFKRTTASTKEISRIADFLRKRRE</sequence>
<feature type="transmembrane region" description="Helical" evidence="1">
    <location>
        <begin position="12"/>
        <end position="30"/>
    </location>
</feature>
<reference evidence="3" key="1">
    <citation type="journal article" date="2019" name="Int. J. Syst. Evol. Microbiol.">
        <title>The Global Catalogue of Microorganisms (GCM) 10K type strain sequencing project: providing services to taxonomists for standard genome sequencing and annotation.</title>
        <authorList>
            <consortium name="The Broad Institute Genomics Platform"/>
            <consortium name="The Broad Institute Genome Sequencing Center for Infectious Disease"/>
            <person name="Wu L."/>
            <person name="Ma J."/>
        </authorList>
    </citation>
    <scope>NUCLEOTIDE SEQUENCE [LARGE SCALE GENOMIC DNA]</scope>
    <source>
        <strain evidence="3">CCM 8904</strain>
    </source>
</reference>
<protein>
    <submittedName>
        <fullName evidence="2">ABC transporter permease</fullName>
    </submittedName>
</protein>
<comment type="caution">
    <text evidence="2">The sequence shown here is derived from an EMBL/GenBank/DDBJ whole genome shotgun (WGS) entry which is preliminary data.</text>
</comment>